<sequence length="83" mass="9465">MSITPQRNFVNLDDLQRAATRCDGYLVRYGLEVTWELHVLGMKLTARFGADTFERFVSWQEFASAQFDILEKTEQCALAGLSS</sequence>
<accession>F4YXR0</accession>
<protein>
    <submittedName>
        <fullName evidence="1">Uncharacterized protein</fullName>
    </submittedName>
</protein>
<evidence type="ECO:0000313" key="2">
    <source>
        <dbReference type="Proteomes" id="UP000008742"/>
    </source>
</evidence>
<dbReference type="RefSeq" id="YP_004421817.1">
    <property type="nucleotide sequence ID" value="NC_015466.1"/>
</dbReference>
<dbReference type="Proteomes" id="UP000008742">
    <property type="component" value="Segment"/>
</dbReference>
<proteinExistence type="predicted"/>
<organism evidence="1 2">
    <name type="scientific">Roseobacter phage RDJL Phi 1</name>
    <dbReference type="NCBI Taxonomy" id="562742"/>
    <lineage>
        <taxon>Viruses</taxon>
        <taxon>Duplodnaviria</taxon>
        <taxon>Heunggongvirae</taxon>
        <taxon>Uroviricota</taxon>
        <taxon>Caudoviricetes</taxon>
        <taxon>Xiamenvirus</taxon>
        <taxon>Xiamenvirus RDJL1</taxon>
    </lineage>
</organism>
<reference evidence="1 2" key="1">
    <citation type="journal article" date="2009" name="Appl. Environ. Microbiol.">
        <title>Roseophage RDJL Phi1, infecting the aerobic anoxygenic phototrophic bacterium Roseobacter denitrificans OCh114.</title>
        <authorList>
            <person name="Zhang Y."/>
            <person name="Jiao N."/>
        </authorList>
    </citation>
    <scope>NUCLEOTIDE SEQUENCE [LARGE SCALE GENOMIC DNA]</scope>
</reference>
<name>F4YXR0_9CAUD</name>
<reference evidence="1 2" key="2">
    <citation type="journal article" date="2011" name="Virol. J.">
        <title>Complete genome sequence of a marine roseophage provides evidence into the evolution of gene transfer agents in alphaproteobacteria.</title>
        <authorList>
            <person name="Huang S."/>
            <person name="Zhang Y."/>
            <person name="Chen F."/>
            <person name="Jiao N."/>
        </authorList>
    </citation>
    <scope>NUCLEOTIDE SEQUENCE [LARGE SCALE GENOMIC DNA]</scope>
</reference>
<evidence type="ECO:0000313" key="1">
    <source>
        <dbReference type="EMBL" id="ADK73450.1"/>
    </source>
</evidence>
<dbReference type="OrthoDB" id="36524at10239"/>
<dbReference type="EMBL" id="HM151342">
    <property type="protein sequence ID" value="ADK73450.1"/>
    <property type="molecule type" value="Genomic_DNA"/>
</dbReference>
<gene>
    <name evidence="1" type="ORF">RDJLphi1_gp49</name>
</gene>
<keyword evidence="2" id="KW-1185">Reference proteome</keyword>
<dbReference type="GeneID" id="10511786"/>
<dbReference type="KEGG" id="vg:10511786"/>